<comment type="caution">
    <text evidence="1">The sequence shown here is derived from an EMBL/GenBank/DDBJ whole genome shotgun (WGS) entry which is preliminary data.</text>
</comment>
<dbReference type="RefSeq" id="WP_135192148.1">
    <property type="nucleotide sequence ID" value="NZ_SPUM01000150.1"/>
</dbReference>
<dbReference type="OrthoDB" id="5767052at2"/>
<reference evidence="1 2" key="1">
    <citation type="submission" date="2019-03" db="EMBL/GenBank/DDBJ databases">
        <title>Draft genome of Massilia hortus sp. nov., a novel bacterial species of the Oxalobacteraceae family.</title>
        <authorList>
            <person name="Peta V."/>
            <person name="Raths R."/>
            <person name="Bucking H."/>
        </authorList>
    </citation>
    <scope>NUCLEOTIDE SEQUENCE [LARGE SCALE GENOMIC DNA]</scope>
    <source>
        <strain evidence="1 2">ONC3</strain>
    </source>
</reference>
<dbReference type="InterPro" id="IPR016875">
    <property type="entry name" value="UCP028200"/>
</dbReference>
<dbReference type="EMBL" id="SPUM01000150">
    <property type="protein sequence ID" value="TFW27454.1"/>
    <property type="molecule type" value="Genomic_DNA"/>
</dbReference>
<dbReference type="Pfam" id="PF19795">
    <property type="entry name" value="DUF6279"/>
    <property type="match status" value="1"/>
</dbReference>
<organism evidence="1 2">
    <name type="scientific">Massilia horti</name>
    <dbReference type="NCBI Taxonomy" id="2562153"/>
    <lineage>
        <taxon>Bacteria</taxon>
        <taxon>Pseudomonadati</taxon>
        <taxon>Pseudomonadota</taxon>
        <taxon>Betaproteobacteria</taxon>
        <taxon>Burkholderiales</taxon>
        <taxon>Oxalobacteraceae</taxon>
        <taxon>Telluria group</taxon>
        <taxon>Massilia</taxon>
    </lineage>
</organism>
<evidence type="ECO:0000313" key="1">
    <source>
        <dbReference type="EMBL" id="TFW27454.1"/>
    </source>
</evidence>
<evidence type="ECO:0000313" key="2">
    <source>
        <dbReference type="Proteomes" id="UP000297258"/>
    </source>
</evidence>
<protein>
    <recommendedName>
        <fullName evidence="3">Lipoprotein</fullName>
    </recommendedName>
</protein>
<proteinExistence type="predicted"/>
<accession>A0A4Y9SQD7</accession>
<gene>
    <name evidence="1" type="ORF">E4O92_23935</name>
</gene>
<evidence type="ECO:0008006" key="3">
    <source>
        <dbReference type="Google" id="ProtNLM"/>
    </source>
</evidence>
<dbReference type="AlphaFoldDB" id="A0A4Y9SQD7"/>
<keyword evidence="2" id="KW-1185">Reference proteome</keyword>
<name>A0A4Y9SQD7_9BURK</name>
<dbReference type="PIRSF" id="PIRSF028200">
    <property type="entry name" value="UCP028200"/>
    <property type="match status" value="1"/>
</dbReference>
<dbReference type="PROSITE" id="PS51257">
    <property type="entry name" value="PROKAR_LIPOPROTEIN"/>
    <property type="match status" value="1"/>
</dbReference>
<dbReference type="Proteomes" id="UP000297258">
    <property type="component" value="Unassembled WGS sequence"/>
</dbReference>
<sequence>MKKFITPDRPLERVRILFLALLLALVAGCSTVRFTYNHGDTLLYWWLDAYVDLDSEQADWVKRDIDSLFQWHRKTQLRDYAEMMGNWQRQLAGNPTQADLVADYRDIKARTESLAFKVVPDMADLARSIKPDQIAQIERKFRANNEKFRNKNMSGSLEHQRDVRFKKAMEQLELWFGRFSKDQEAALRRASDERPLENEIWLEERMLRQKKIIALLQRVQQQKLNKEQTMAAINQLLREFFDRMEAPERKAFYDAYVDSTSKFILTAIRLTTPEQKAHAQKRMQGWIQDFNVLAANAK</sequence>